<dbReference type="Pfam" id="PF03413">
    <property type="entry name" value="PepSY"/>
    <property type="match status" value="1"/>
</dbReference>
<gene>
    <name evidence="4" type="ORF">IAB28_06240</name>
</gene>
<dbReference type="EMBL" id="DVGC01000033">
    <property type="protein sequence ID" value="HIR05549.1"/>
    <property type="molecule type" value="Genomic_DNA"/>
</dbReference>
<name>A0A9D1D6E6_9FIRM</name>
<feature type="region of interest" description="Disordered" evidence="1">
    <location>
        <begin position="33"/>
        <end position="75"/>
    </location>
</feature>
<feature type="chain" id="PRO_5038460531" evidence="2">
    <location>
        <begin position="27"/>
        <end position="145"/>
    </location>
</feature>
<organism evidence="4 5">
    <name type="scientific">Candidatus Copromonas faecavium</name>
    <name type="common">nom. illeg.</name>
    <dbReference type="NCBI Taxonomy" id="2840740"/>
    <lineage>
        <taxon>Bacteria</taxon>
        <taxon>Bacillati</taxon>
        <taxon>Bacillota</taxon>
        <taxon>Clostridia</taxon>
        <taxon>Lachnospirales</taxon>
        <taxon>Lachnospiraceae</taxon>
        <taxon>Candidatus Copromonas (nom. illeg.)</taxon>
    </lineage>
</organism>
<accession>A0A9D1D6E6</accession>
<sequence length="145" mass="14728">MKKNKTATKLLCALLALGATGITAYATNTAPAPSAALQAPAQAQAKETANGSPDSTVNAQGTGDEDTEDAAKQAELAAQAKITEADAVAATQAANPGWNFAKSELDSENGTVLYELKGTDANGQKQNVYVNAADGTITQEPSDSE</sequence>
<reference evidence="4" key="1">
    <citation type="submission" date="2020-10" db="EMBL/GenBank/DDBJ databases">
        <authorList>
            <person name="Gilroy R."/>
        </authorList>
    </citation>
    <scope>NUCLEOTIDE SEQUENCE</scope>
    <source>
        <strain evidence="4">CHK180-2868</strain>
    </source>
</reference>
<keyword evidence="2" id="KW-0732">Signal</keyword>
<reference evidence="4" key="2">
    <citation type="journal article" date="2021" name="PeerJ">
        <title>Extensive microbial diversity within the chicken gut microbiome revealed by metagenomics and culture.</title>
        <authorList>
            <person name="Gilroy R."/>
            <person name="Ravi A."/>
            <person name="Getino M."/>
            <person name="Pursley I."/>
            <person name="Horton D.L."/>
            <person name="Alikhan N.F."/>
            <person name="Baker D."/>
            <person name="Gharbi K."/>
            <person name="Hall N."/>
            <person name="Watson M."/>
            <person name="Adriaenssens E.M."/>
            <person name="Foster-Nyarko E."/>
            <person name="Jarju S."/>
            <person name="Secka A."/>
            <person name="Antonio M."/>
            <person name="Oren A."/>
            <person name="Chaudhuri R.R."/>
            <person name="La Ragione R."/>
            <person name="Hildebrand F."/>
            <person name="Pallen M.J."/>
        </authorList>
    </citation>
    <scope>NUCLEOTIDE SEQUENCE</scope>
    <source>
        <strain evidence="4">CHK180-2868</strain>
    </source>
</reference>
<proteinExistence type="predicted"/>
<evidence type="ECO:0000256" key="1">
    <source>
        <dbReference type="SAM" id="MobiDB-lite"/>
    </source>
</evidence>
<feature type="compositionally biased region" description="Polar residues" evidence="1">
    <location>
        <begin position="47"/>
        <end position="61"/>
    </location>
</feature>
<evidence type="ECO:0000313" key="4">
    <source>
        <dbReference type="EMBL" id="HIR05549.1"/>
    </source>
</evidence>
<dbReference type="Gene3D" id="3.10.450.40">
    <property type="match status" value="1"/>
</dbReference>
<comment type="caution">
    <text evidence="4">The sequence shown here is derived from an EMBL/GenBank/DDBJ whole genome shotgun (WGS) entry which is preliminary data.</text>
</comment>
<dbReference type="InterPro" id="IPR025711">
    <property type="entry name" value="PepSY"/>
</dbReference>
<protein>
    <submittedName>
        <fullName evidence="4">PepSY domain-containing protein</fullName>
    </submittedName>
</protein>
<feature type="signal peptide" evidence="2">
    <location>
        <begin position="1"/>
        <end position="26"/>
    </location>
</feature>
<evidence type="ECO:0000313" key="5">
    <source>
        <dbReference type="Proteomes" id="UP000824250"/>
    </source>
</evidence>
<dbReference type="Proteomes" id="UP000824250">
    <property type="component" value="Unassembled WGS sequence"/>
</dbReference>
<feature type="domain" description="PepSY" evidence="3">
    <location>
        <begin position="81"/>
        <end position="137"/>
    </location>
</feature>
<evidence type="ECO:0000259" key="3">
    <source>
        <dbReference type="Pfam" id="PF03413"/>
    </source>
</evidence>
<feature type="compositionally biased region" description="Low complexity" evidence="1">
    <location>
        <begin position="33"/>
        <end position="45"/>
    </location>
</feature>
<evidence type="ECO:0000256" key="2">
    <source>
        <dbReference type="SAM" id="SignalP"/>
    </source>
</evidence>
<dbReference type="AlphaFoldDB" id="A0A9D1D6E6"/>